<feature type="transmembrane region" description="Helical" evidence="6">
    <location>
        <begin position="352"/>
        <end position="369"/>
    </location>
</feature>
<keyword evidence="3 6" id="KW-0812">Transmembrane</keyword>
<dbReference type="PANTHER" id="PTHR10283">
    <property type="entry name" value="SOLUTE CARRIER FAMILY 13 MEMBER"/>
    <property type="match status" value="1"/>
</dbReference>
<keyword evidence="7" id="KW-1185">Reference proteome</keyword>
<reference evidence="8" key="1">
    <citation type="submission" date="2020-12" db="UniProtKB">
        <authorList>
            <consortium name="WormBaseParasite"/>
        </authorList>
    </citation>
    <scope>IDENTIFICATION</scope>
    <source>
        <strain evidence="8">MHco3</strain>
    </source>
</reference>
<dbReference type="AlphaFoldDB" id="A0A7I4Z8L2"/>
<evidence type="ECO:0000313" key="7">
    <source>
        <dbReference type="Proteomes" id="UP000025227"/>
    </source>
</evidence>
<feature type="transmembrane region" description="Helical" evidence="6">
    <location>
        <begin position="264"/>
        <end position="290"/>
    </location>
</feature>
<dbReference type="PANTHER" id="PTHR10283:SF85">
    <property type="entry name" value="SODIUM-DEPENDENT HIGH-AFFINITY DICARBOXYLATE TRANSPORTER 3"/>
    <property type="match status" value="1"/>
</dbReference>
<dbReference type="GO" id="GO:0015141">
    <property type="term" value="F:succinate transmembrane transporter activity"/>
    <property type="evidence" value="ECO:0007669"/>
    <property type="project" value="TreeGrafter"/>
</dbReference>
<organism evidence="7 8">
    <name type="scientific">Haemonchus contortus</name>
    <name type="common">Barber pole worm</name>
    <dbReference type="NCBI Taxonomy" id="6289"/>
    <lineage>
        <taxon>Eukaryota</taxon>
        <taxon>Metazoa</taxon>
        <taxon>Ecdysozoa</taxon>
        <taxon>Nematoda</taxon>
        <taxon>Chromadorea</taxon>
        <taxon>Rhabditida</taxon>
        <taxon>Rhabditina</taxon>
        <taxon>Rhabditomorpha</taxon>
        <taxon>Strongyloidea</taxon>
        <taxon>Trichostrongylidae</taxon>
        <taxon>Haemonchus</taxon>
    </lineage>
</organism>
<feature type="transmembrane region" description="Helical" evidence="6">
    <location>
        <begin position="439"/>
        <end position="470"/>
    </location>
</feature>
<protein>
    <submittedName>
        <fullName evidence="8">Na(+)/dicarboxylate symporter</fullName>
    </submittedName>
</protein>
<sequence>MSLLLSGWPENSESRQRMLESSSSANFPTHYAYQKVTKLQIGLNLLQRCKTALILLGTPLAFGPLLMSPESEWRCAFCVGVMAVYWMTEVLPLAATAMLPVVLFPLTNVMDCKETAQQFINDTNFLFIGGLIMAAAVEKCDLHERVALAVLKMVGGEPKWIMLGFMTVTALLSMFISNTATTAMMVPICQSVIGQLVASYNAHPENGVRDRAACKRLSTGLMLSICIAANIGGTGTITGTPSNLVMIGSLNNLYPESKSSMNYITWLLFAFPLMCICLAAAWLTLTLFFLRNVPGKDEHVTRLMHKRYDDLPRTSYAEKSVLFCFCVLLALWICREPGFFTGFGSWFPNNCYTDATSAMIVAILLFALPSEKPDLCTYKTKEELKKTSRLMDWPTIQKSFPWNVVMLLGGGFALAQGVQKSGLSDKIGSSLTTLNHLPLWLLQSVTMALVMTVTNFCSNTVTATIFVNIVAKLATAMERHPFILMLPTTMSCSFALVLPVGTPPNAIVFGSGMVKVTDMVTVGIMISLECLILTVLYMNSAAYVFLPLGEFPVWASYNSSISL</sequence>
<dbReference type="GO" id="GO:0015137">
    <property type="term" value="F:citrate transmembrane transporter activity"/>
    <property type="evidence" value="ECO:0007669"/>
    <property type="project" value="TreeGrafter"/>
</dbReference>
<accession>A0A7I4Z8L2</accession>
<feature type="transmembrane region" description="Helical" evidence="6">
    <location>
        <begin position="311"/>
        <end position="332"/>
    </location>
</feature>
<keyword evidence="5 6" id="KW-0472">Membrane</keyword>
<evidence type="ECO:0000256" key="6">
    <source>
        <dbReference type="SAM" id="Phobius"/>
    </source>
</evidence>
<feature type="transmembrane region" description="Helical" evidence="6">
    <location>
        <begin position="75"/>
        <end position="99"/>
    </location>
</feature>
<evidence type="ECO:0000256" key="1">
    <source>
        <dbReference type="ARBA" id="ARBA00004141"/>
    </source>
</evidence>
<dbReference type="GO" id="GO:0005886">
    <property type="term" value="C:plasma membrane"/>
    <property type="evidence" value="ECO:0007669"/>
    <property type="project" value="TreeGrafter"/>
</dbReference>
<evidence type="ECO:0000256" key="4">
    <source>
        <dbReference type="ARBA" id="ARBA00022989"/>
    </source>
</evidence>
<dbReference type="Pfam" id="PF00939">
    <property type="entry name" value="Na_sulph_symp"/>
    <property type="match status" value="1"/>
</dbReference>
<feature type="transmembrane region" description="Helical" evidence="6">
    <location>
        <begin position="400"/>
        <end position="419"/>
    </location>
</feature>
<comment type="similarity">
    <text evidence="2">Belongs to the SLC13A/DASS transporter (TC 2.A.47) family. NADC subfamily.</text>
</comment>
<dbReference type="OMA" id="QSARDVC"/>
<comment type="subcellular location">
    <subcellularLocation>
        <location evidence="1">Membrane</location>
        <topology evidence="1">Multi-pass membrane protein</topology>
    </subcellularLocation>
</comment>
<evidence type="ECO:0000313" key="8">
    <source>
        <dbReference type="WBParaSite" id="HCON_00191800-00001"/>
    </source>
</evidence>
<evidence type="ECO:0000256" key="5">
    <source>
        <dbReference type="ARBA" id="ARBA00023136"/>
    </source>
</evidence>
<name>A0A7I4Z8L2_HAECO</name>
<feature type="transmembrane region" description="Helical" evidence="6">
    <location>
        <begin position="482"/>
        <end position="502"/>
    </location>
</feature>
<dbReference type="WBParaSite" id="HCON_00191800-00001">
    <property type="protein sequence ID" value="HCON_00191800-00001"/>
    <property type="gene ID" value="HCON_00191800"/>
</dbReference>
<dbReference type="OrthoDB" id="6493944at2759"/>
<feature type="transmembrane region" description="Helical" evidence="6">
    <location>
        <begin position="119"/>
        <end position="137"/>
    </location>
</feature>
<feature type="transmembrane region" description="Helical" evidence="6">
    <location>
        <begin position="522"/>
        <end position="546"/>
    </location>
</feature>
<evidence type="ECO:0000256" key="3">
    <source>
        <dbReference type="ARBA" id="ARBA00022692"/>
    </source>
</evidence>
<proteinExistence type="inferred from homology"/>
<dbReference type="CDD" id="cd01115">
    <property type="entry name" value="SLC13_permease"/>
    <property type="match status" value="1"/>
</dbReference>
<keyword evidence="4 6" id="KW-1133">Transmembrane helix</keyword>
<feature type="transmembrane region" description="Helical" evidence="6">
    <location>
        <begin position="158"/>
        <end position="176"/>
    </location>
</feature>
<feature type="transmembrane region" description="Helical" evidence="6">
    <location>
        <begin position="221"/>
        <end position="244"/>
    </location>
</feature>
<evidence type="ECO:0000256" key="2">
    <source>
        <dbReference type="ARBA" id="ARBA00006772"/>
    </source>
</evidence>
<dbReference type="Proteomes" id="UP000025227">
    <property type="component" value="Unplaced"/>
</dbReference>
<dbReference type="InterPro" id="IPR001898">
    <property type="entry name" value="SLC13A/DASS"/>
</dbReference>